<evidence type="ECO:0000313" key="9">
    <source>
        <dbReference type="Proteomes" id="UP000241964"/>
    </source>
</evidence>
<dbReference type="InterPro" id="IPR011990">
    <property type="entry name" value="TPR-like_helical_dom_sf"/>
</dbReference>
<keyword evidence="3" id="KW-0732">Signal</keyword>
<dbReference type="OrthoDB" id="9792139at2"/>
<proteinExistence type="inferred from homology"/>
<organism evidence="8 9">
    <name type="scientific">Dyadobacter jiangsuensis</name>
    <dbReference type="NCBI Taxonomy" id="1591085"/>
    <lineage>
        <taxon>Bacteria</taxon>
        <taxon>Pseudomonadati</taxon>
        <taxon>Bacteroidota</taxon>
        <taxon>Cytophagia</taxon>
        <taxon>Cytophagales</taxon>
        <taxon>Spirosomataceae</taxon>
        <taxon>Dyadobacter</taxon>
    </lineage>
</organism>
<evidence type="ECO:0000256" key="5">
    <source>
        <dbReference type="ARBA" id="ARBA00023237"/>
    </source>
</evidence>
<evidence type="ECO:0000313" key="8">
    <source>
        <dbReference type="EMBL" id="PSL28630.1"/>
    </source>
</evidence>
<protein>
    <submittedName>
        <fullName evidence="8">RagB/SusD domain-containing protein</fullName>
    </submittedName>
</protein>
<dbReference type="Pfam" id="PF07980">
    <property type="entry name" value="SusD_RagB"/>
    <property type="match status" value="1"/>
</dbReference>
<accession>A0A2P8G3S7</accession>
<dbReference type="Proteomes" id="UP000241964">
    <property type="component" value="Unassembled WGS sequence"/>
</dbReference>
<dbReference type="AlphaFoldDB" id="A0A2P8G3S7"/>
<evidence type="ECO:0000256" key="3">
    <source>
        <dbReference type="ARBA" id="ARBA00022729"/>
    </source>
</evidence>
<comment type="caution">
    <text evidence="8">The sequence shown here is derived from an EMBL/GenBank/DDBJ whole genome shotgun (WGS) entry which is preliminary data.</text>
</comment>
<dbReference type="PROSITE" id="PS51257">
    <property type="entry name" value="PROKAR_LIPOPROTEIN"/>
    <property type="match status" value="1"/>
</dbReference>
<dbReference type="Pfam" id="PF14322">
    <property type="entry name" value="SusD-like_3"/>
    <property type="match status" value="1"/>
</dbReference>
<evidence type="ECO:0000256" key="1">
    <source>
        <dbReference type="ARBA" id="ARBA00004442"/>
    </source>
</evidence>
<feature type="domain" description="RagB/SusD" evidence="6">
    <location>
        <begin position="274"/>
        <end position="579"/>
    </location>
</feature>
<dbReference type="EMBL" id="PYAS01000006">
    <property type="protein sequence ID" value="PSL28630.1"/>
    <property type="molecule type" value="Genomic_DNA"/>
</dbReference>
<comment type="subcellular location">
    <subcellularLocation>
        <location evidence="1">Cell outer membrane</location>
    </subcellularLocation>
</comment>
<evidence type="ECO:0000256" key="2">
    <source>
        <dbReference type="ARBA" id="ARBA00006275"/>
    </source>
</evidence>
<feature type="domain" description="SusD-like N-terminal" evidence="7">
    <location>
        <begin position="101"/>
        <end position="228"/>
    </location>
</feature>
<evidence type="ECO:0000256" key="4">
    <source>
        <dbReference type="ARBA" id="ARBA00023136"/>
    </source>
</evidence>
<keyword evidence="9" id="KW-1185">Reference proteome</keyword>
<evidence type="ECO:0000259" key="6">
    <source>
        <dbReference type="Pfam" id="PF07980"/>
    </source>
</evidence>
<dbReference type="SUPFAM" id="SSF48452">
    <property type="entry name" value="TPR-like"/>
    <property type="match status" value="1"/>
</dbReference>
<evidence type="ECO:0000259" key="7">
    <source>
        <dbReference type="Pfam" id="PF14322"/>
    </source>
</evidence>
<dbReference type="Gene3D" id="1.25.40.390">
    <property type="match status" value="1"/>
</dbReference>
<dbReference type="InterPro" id="IPR033985">
    <property type="entry name" value="SusD-like_N"/>
</dbReference>
<keyword evidence="5" id="KW-0998">Cell outer membrane</keyword>
<gene>
    <name evidence="8" type="ORF">CLV60_106233</name>
</gene>
<comment type="similarity">
    <text evidence="2">Belongs to the SusD family.</text>
</comment>
<keyword evidence="4" id="KW-0472">Membrane</keyword>
<dbReference type="GO" id="GO:0009279">
    <property type="term" value="C:cell outer membrane"/>
    <property type="evidence" value="ECO:0007669"/>
    <property type="project" value="UniProtKB-SubCell"/>
</dbReference>
<dbReference type="InterPro" id="IPR012944">
    <property type="entry name" value="SusD_RagB_dom"/>
</dbReference>
<reference evidence="8 9" key="1">
    <citation type="submission" date="2018-03" db="EMBL/GenBank/DDBJ databases">
        <title>Genomic Encyclopedia of Archaeal and Bacterial Type Strains, Phase II (KMG-II): from individual species to whole genera.</title>
        <authorList>
            <person name="Goeker M."/>
        </authorList>
    </citation>
    <scope>NUCLEOTIDE SEQUENCE [LARGE SCALE GENOMIC DNA]</scope>
    <source>
        <strain evidence="8 9">DSM 29057</strain>
    </source>
</reference>
<sequence>MKKILTNSAVIIAGVMTVFFSCKESFLEKPATGAVSEVLLTSTKGLEGALISVYGQINGKGAGGRMASPSNWVWGSIRGGDANKGTDPGDYSDINPIQRYEYLSTQGVISEKWQGNYEGISRANAVLRLVAKADADVTDATKTRISAEARFLRGHYYFELKKAFGNTPYVDESVDYGTGIEKVKNDADLWPKIEADFKFAFDNLPVTQDAVGRANKWAAASYLAKAYLYQKKYPEAKTLFDQIIANGQTTNGKKYALVAKYADVFRASNDNNSESVFAVQAAANTGSVNNANPEFDLNWPYNTGANGPGNCCGFFQPSFEMVNSHRTDANGLPLLDGSYNSDKNAVVSDMGLLSKDKFTPDAGNLDPRLDHSVGRRGIPFLDWIDHPGADWIRNQANGGPYSPKKYAYYKTDVGSLQDNSSWTPGYTAINYTVIRFADVLLMAAEAEVEAGTLEKAREYVNMVRTRAANPDGFVKKGGAPAAKYVIGTYKTAWTDKEAARMAVRFERKLELNLEGHRFFDLVRWGVADKELNAYLTFESKQLTGALGSAKFAAKYELLPIPQSQIDLQGADVLKQNPGF</sequence>
<name>A0A2P8G3S7_9BACT</name>
<dbReference type="RefSeq" id="WP_106596073.1">
    <property type="nucleotide sequence ID" value="NZ_PYAS01000006.1"/>
</dbReference>